<reference evidence="1 2" key="1">
    <citation type="submission" date="2024-04" db="EMBL/GenBank/DDBJ databases">
        <title>Okeanomitos corallinicola gen. &amp; sp. nov. (Nostocales, Cyanobacteria), a new toxic marine heterocyst-forming cyanobacterium from a coral reef.</title>
        <authorList>
            <person name="Li H."/>
            <person name="Li R."/>
            <person name="Kang J."/>
            <person name="Hii K.S."/>
            <person name="Mohamed H.F."/>
            <person name="Xu X."/>
            <person name="Luo Z."/>
        </authorList>
    </citation>
    <scope>NUCLEOTIDE SEQUENCE [LARGE SCALE GENOMIC DNA]</scope>
    <source>
        <strain evidence="1 2">TIOX110</strain>
    </source>
</reference>
<dbReference type="Proteomes" id="UP001483337">
    <property type="component" value="Chromosome"/>
</dbReference>
<keyword evidence="2" id="KW-1185">Reference proteome</keyword>
<evidence type="ECO:0000313" key="2">
    <source>
        <dbReference type="Proteomes" id="UP001483337"/>
    </source>
</evidence>
<dbReference type="EMBL" id="CP150886">
    <property type="protein sequence ID" value="WZB86040.1"/>
    <property type="molecule type" value="Genomic_DNA"/>
</dbReference>
<organism evidence="1 2">
    <name type="scientific">Okeanomitos corallinicola TIOX110</name>
    <dbReference type="NCBI Taxonomy" id="3133117"/>
    <lineage>
        <taxon>Bacteria</taxon>
        <taxon>Bacillati</taxon>
        <taxon>Cyanobacteriota</taxon>
        <taxon>Cyanophyceae</taxon>
        <taxon>Nostocales</taxon>
        <taxon>Aphanizomenonaceae</taxon>
        <taxon>Okeanomitos</taxon>
    </lineage>
</organism>
<evidence type="ECO:0000313" key="1">
    <source>
        <dbReference type="EMBL" id="WZB86040.1"/>
    </source>
</evidence>
<dbReference type="RefSeq" id="WP_353928956.1">
    <property type="nucleotide sequence ID" value="NZ_CP150886.1"/>
</dbReference>
<accession>A0ABZ2UNI8</accession>
<proteinExistence type="predicted"/>
<sequence>MPVPQGFNDFSLYLISIQYAVYYLWCGLSLDLIEISIILVIPNFRPDTINVDFLKYSGIIPDGWELSNTPIMNNFQTQITFSNKVKINAENNRIIFTEALGKDDKHKVPQLSYQFIQSLNTANYQALGFNTNHLVVVSKDEDLARRYITEKLLKPGIWYKASKEPMRASVNYYYTLDDCQLNLNVSEARLQIPEQSPQSALLFTSNYNYQLQGETSFDKQQNLIQTLEKYESMIKKNQKIIYAFFN</sequence>
<name>A0ABZ2UNI8_9CYAN</name>
<gene>
    <name evidence="1" type="ORF">WJM97_11510</name>
</gene>
<protein>
    <submittedName>
        <fullName evidence="1">Uncharacterized protein</fullName>
    </submittedName>
</protein>